<dbReference type="InterPro" id="IPR016155">
    <property type="entry name" value="Mopterin_synth/thiamin_S_b"/>
</dbReference>
<sequence>MKIKLHSGKTEEISIESISVEGLLRQLGISQSEVLVVMNGEVIPEDRILDNEAQVRIIHVVFGG</sequence>
<keyword evidence="2" id="KW-1185">Reference proteome</keyword>
<name>A0AAE3KYH3_9EURY</name>
<dbReference type="Proteomes" id="UP001206983">
    <property type="component" value="Unassembled WGS sequence"/>
</dbReference>
<dbReference type="Gene3D" id="3.10.20.30">
    <property type="match status" value="1"/>
</dbReference>
<evidence type="ECO:0000313" key="2">
    <source>
        <dbReference type="Proteomes" id="UP001206983"/>
    </source>
</evidence>
<proteinExistence type="predicted"/>
<protein>
    <submittedName>
        <fullName evidence="1">Sulfur transfer protein involved in thiamine biosynthesis</fullName>
    </submittedName>
</protein>
<gene>
    <name evidence="1" type="ORF">PV02_02890</name>
</gene>
<accession>A0AAE3KYH3</accession>
<organism evidence="1 2">
    <name type="scientific">Methanolobus chelungpuianus</name>
    <dbReference type="NCBI Taxonomy" id="502115"/>
    <lineage>
        <taxon>Archaea</taxon>
        <taxon>Methanobacteriati</taxon>
        <taxon>Methanobacteriota</taxon>
        <taxon>Stenosarchaea group</taxon>
        <taxon>Methanomicrobia</taxon>
        <taxon>Methanosarcinales</taxon>
        <taxon>Methanosarcinaceae</taxon>
        <taxon>Methanolobus</taxon>
    </lineage>
</organism>
<evidence type="ECO:0000313" key="1">
    <source>
        <dbReference type="EMBL" id="MCQ6962108.1"/>
    </source>
</evidence>
<dbReference type="InterPro" id="IPR012675">
    <property type="entry name" value="Beta-grasp_dom_sf"/>
</dbReference>
<dbReference type="RefSeq" id="WP_256621868.1">
    <property type="nucleotide sequence ID" value="NZ_JTEO01000002.1"/>
</dbReference>
<dbReference type="InterPro" id="IPR053833">
    <property type="entry name" value="SAMP2"/>
</dbReference>
<dbReference type="Pfam" id="PF21965">
    <property type="entry name" value="SAMP2"/>
    <property type="match status" value="1"/>
</dbReference>
<dbReference type="EMBL" id="JTEO01000002">
    <property type="protein sequence ID" value="MCQ6962108.1"/>
    <property type="molecule type" value="Genomic_DNA"/>
</dbReference>
<comment type="caution">
    <text evidence="1">The sequence shown here is derived from an EMBL/GenBank/DDBJ whole genome shotgun (WGS) entry which is preliminary data.</text>
</comment>
<reference evidence="1 2" key="1">
    <citation type="journal article" date="2011" name="Appl. Environ. Microbiol.">
        <title>Methanogenic archaea isolated from Taiwan's Chelungpu fault.</title>
        <authorList>
            <person name="Wu S.Y."/>
            <person name="Lai M.C."/>
        </authorList>
    </citation>
    <scope>NUCLEOTIDE SEQUENCE [LARGE SCALE GENOMIC DNA]</scope>
    <source>
        <strain evidence="1 2">St545Mb</strain>
    </source>
</reference>
<dbReference type="SUPFAM" id="SSF54285">
    <property type="entry name" value="MoaD/ThiS"/>
    <property type="match status" value="1"/>
</dbReference>
<dbReference type="AlphaFoldDB" id="A0AAE3KYH3"/>